<dbReference type="SMART" id="SM00443">
    <property type="entry name" value="G_patch"/>
    <property type="match status" value="1"/>
</dbReference>
<dbReference type="Pfam" id="PF01585">
    <property type="entry name" value="G-patch"/>
    <property type="match status" value="1"/>
</dbReference>
<feature type="region of interest" description="Disordered" evidence="5">
    <location>
        <begin position="39"/>
        <end position="68"/>
    </location>
</feature>
<feature type="compositionally biased region" description="Basic and acidic residues" evidence="5">
    <location>
        <begin position="255"/>
        <end position="267"/>
    </location>
</feature>
<dbReference type="InterPro" id="IPR025239">
    <property type="entry name" value="DUF4187"/>
</dbReference>
<proteinExistence type="inferred from homology"/>
<feature type="coiled-coil region" evidence="4">
    <location>
        <begin position="189"/>
        <end position="219"/>
    </location>
</feature>
<keyword evidence="4" id="KW-0175">Coiled coil</keyword>
<organism evidence="7 8">
    <name type="scientific">Cordylochernes scorpioides</name>
    <dbReference type="NCBI Taxonomy" id="51811"/>
    <lineage>
        <taxon>Eukaryota</taxon>
        <taxon>Metazoa</taxon>
        <taxon>Ecdysozoa</taxon>
        <taxon>Arthropoda</taxon>
        <taxon>Chelicerata</taxon>
        <taxon>Arachnida</taxon>
        <taxon>Pseudoscorpiones</taxon>
        <taxon>Cheliferoidea</taxon>
        <taxon>Chernetidae</taxon>
        <taxon>Cordylochernes</taxon>
    </lineage>
</organism>
<gene>
    <name evidence="7" type="ORF">LAZ67_1001326</name>
</gene>
<reference evidence="7 8" key="1">
    <citation type="submission" date="2022-01" db="EMBL/GenBank/DDBJ databases">
        <title>A chromosomal length assembly of Cordylochernes scorpioides.</title>
        <authorList>
            <person name="Zeh D."/>
            <person name="Zeh J."/>
        </authorList>
    </citation>
    <scope>NUCLEOTIDE SEQUENCE [LARGE SCALE GENOMIC DNA]</scope>
    <source>
        <strain evidence="7">IN4F17</strain>
        <tissue evidence="7">Whole Body</tissue>
    </source>
</reference>
<evidence type="ECO:0000256" key="2">
    <source>
        <dbReference type="ARBA" id="ARBA00021978"/>
    </source>
</evidence>
<evidence type="ECO:0000256" key="4">
    <source>
        <dbReference type="SAM" id="Coils"/>
    </source>
</evidence>
<dbReference type="Pfam" id="PF13821">
    <property type="entry name" value="DUF4187"/>
    <property type="match status" value="1"/>
</dbReference>
<evidence type="ECO:0000256" key="1">
    <source>
        <dbReference type="ARBA" id="ARBA00007140"/>
    </source>
</evidence>
<evidence type="ECO:0000313" key="7">
    <source>
        <dbReference type="EMBL" id="UYV60496.1"/>
    </source>
</evidence>
<protein>
    <recommendedName>
        <fullName evidence="2">G patch domain-containing protein 11</fullName>
    </recommendedName>
    <alternativeName>
        <fullName evidence="3">Coiled-coil domain-containing protein 75</fullName>
    </alternativeName>
</protein>
<dbReference type="SMART" id="SM01173">
    <property type="entry name" value="DUF4187"/>
    <property type="match status" value="1"/>
</dbReference>
<evidence type="ECO:0000256" key="3">
    <source>
        <dbReference type="ARBA" id="ARBA00030688"/>
    </source>
</evidence>
<evidence type="ECO:0000256" key="5">
    <source>
        <dbReference type="SAM" id="MobiDB-lite"/>
    </source>
</evidence>
<dbReference type="EMBL" id="CP092863">
    <property type="protein sequence ID" value="UYV60496.1"/>
    <property type="molecule type" value="Genomic_DNA"/>
</dbReference>
<dbReference type="PANTHER" id="PTHR21032:SF0">
    <property type="entry name" value="G PATCH DOMAIN-CONTAINING PROTEIN 11"/>
    <property type="match status" value="1"/>
</dbReference>
<dbReference type="InterPro" id="IPR039249">
    <property type="entry name" value="GPATCH11"/>
</dbReference>
<dbReference type="Proteomes" id="UP001235939">
    <property type="component" value="Chromosome 01"/>
</dbReference>
<feature type="domain" description="G-patch" evidence="6">
    <location>
        <begin position="70"/>
        <end position="118"/>
    </location>
</feature>
<dbReference type="InterPro" id="IPR000467">
    <property type="entry name" value="G_patch_dom"/>
</dbReference>
<evidence type="ECO:0000313" key="8">
    <source>
        <dbReference type="Proteomes" id="UP001235939"/>
    </source>
</evidence>
<name>A0ABY6JWU2_9ARAC</name>
<evidence type="ECO:0000259" key="6">
    <source>
        <dbReference type="PROSITE" id="PS50174"/>
    </source>
</evidence>
<accession>A0ABY6JWU2</accession>
<feature type="region of interest" description="Disordered" evidence="5">
    <location>
        <begin position="255"/>
        <end position="276"/>
    </location>
</feature>
<dbReference type="PROSITE" id="PS50174">
    <property type="entry name" value="G_PATCH"/>
    <property type="match status" value="1"/>
</dbReference>
<keyword evidence="8" id="KW-1185">Reference proteome</keyword>
<dbReference type="PANTHER" id="PTHR21032">
    <property type="entry name" value="G PATCH DOMAIN-CONTAINING PROTEIN 11"/>
    <property type="match status" value="1"/>
</dbReference>
<sequence>MSSDSEDDYMSEAFLNPTNDIRPGLVFSNATKRKFELEKKAKELSKKPKLMGKKLEEHNRKEGLGNAIGKDNKGFKLLEKMGFKQGMTLGKSSASTAIKEPIAVVLKSDRSGLGKATEAKEKLEKFREIRTQKEDLKQKLQDNFRQRMRSKLSEKQLKGDLYASQKICQQFDNEGEIEEPKEIWYWPPVKKSDEDENEEDEEEEVLEEEIEEIDDYSKLELLTKYLRETYFYCIWCGTKFEDTDDLAANCEGNTREDHDLNDEKEQTLDSPQFQPYPNRESGTSIFSFFGATTLVSYVPKKRKKEIGNQIDKKGERCKARGGYSPATVLILPVLATSFPVDLTKFGSTFGFSKNKKLVSYVPKIGQFVTLLSTMHSTTAIDQETAEQQKPEIITFYNMTKGGVDVVDQKCILLEEEPKDGPCVYFFNFLDGLQ</sequence>
<feature type="compositionally biased region" description="Basic and acidic residues" evidence="5">
    <location>
        <begin position="53"/>
        <end position="63"/>
    </location>
</feature>
<comment type="similarity">
    <text evidence="1">Belongs to the GPATCH11 family.</text>
</comment>
<feature type="coiled-coil region" evidence="4">
    <location>
        <begin position="116"/>
        <end position="143"/>
    </location>
</feature>